<feature type="compositionally biased region" description="Low complexity" evidence="2">
    <location>
        <begin position="260"/>
        <end position="277"/>
    </location>
</feature>
<feature type="compositionally biased region" description="Polar residues" evidence="2">
    <location>
        <begin position="102"/>
        <end position="117"/>
    </location>
</feature>
<organism evidence="3 4">
    <name type="scientific">Hortaea werneckii EXF-2000</name>
    <dbReference type="NCBI Taxonomy" id="1157616"/>
    <lineage>
        <taxon>Eukaryota</taxon>
        <taxon>Fungi</taxon>
        <taxon>Dikarya</taxon>
        <taxon>Ascomycota</taxon>
        <taxon>Pezizomycotina</taxon>
        <taxon>Dothideomycetes</taxon>
        <taxon>Dothideomycetidae</taxon>
        <taxon>Mycosphaerellales</taxon>
        <taxon>Teratosphaeriaceae</taxon>
        <taxon>Hortaea</taxon>
    </lineage>
</organism>
<feature type="region of interest" description="Disordered" evidence="2">
    <location>
        <begin position="259"/>
        <end position="286"/>
    </location>
</feature>
<feature type="region of interest" description="Disordered" evidence="2">
    <location>
        <begin position="71"/>
        <end position="117"/>
    </location>
</feature>
<dbReference type="InterPro" id="IPR052973">
    <property type="entry name" value="Fungal_sec-metab_reg_TF"/>
</dbReference>
<evidence type="ECO:0000256" key="1">
    <source>
        <dbReference type="ARBA" id="ARBA00023242"/>
    </source>
</evidence>
<dbReference type="VEuPathDB" id="FungiDB:BTJ68_04733"/>
<dbReference type="OrthoDB" id="5417895at2759"/>
<evidence type="ECO:0000313" key="4">
    <source>
        <dbReference type="Proteomes" id="UP000194280"/>
    </source>
</evidence>
<dbReference type="InterPro" id="IPR001138">
    <property type="entry name" value="Zn2Cys6_DnaBD"/>
</dbReference>
<dbReference type="InParanoid" id="A0A1Z5TCB8"/>
<evidence type="ECO:0000256" key="2">
    <source>
        <dbReference type="SAM" id="MobiDB-lite"/>
    </source>
</evidence>
<dbReference type="STRING" id="1157616.A0A1Z5TCB8"/>
<dbReference type="CDD" id="cd00067">
    <property type="entry name" value="GAL4"/>
    <property type="match status" value="1"/>
</dbReference>
<feature type="region of interest" description="Disordered" evidence="2">
    <location>
        <begin position="529"/>
        <end position="549"/>
    </location>
</feature>
<dbReference type="Proteomes" id="UP000194280">
    <property type="component" value="Unassembled WGS sequence"/>
</dbReference>
<feature type="region of interest" description="Disordered" evidence="2">
    <location>
        <begin position="596"/>
        <end position="617"/>
    </location>
</feature>
<dbReference type="PANTHER" id="PTHR35392:SF2">
    <property type="entry name" value="ZN(II)2CYS6 TRANSCRIPTION FACTOR (EUROFUNG)"/>
    <property type="match status" value="1"/>
</dbReference>
<feature type="compositionally biased region" description="Polar residues" evidence="2">
    <location>
        <begin position="71"/>
        <end position="80"/>
    </location>
</feature>
<name>A0A1Z5TCB8_HORWE</name>
<evidence type="ECO:0000313" key="3">
    <source>
        <dbReference type="EMBL" id="OTA33654.1"/>
    </source>
</evidence>
<dbReference type="GO" id="GO:0008270">
    <property type="term" value="F:zinc ion binding"/>
    <property type="evidence" value="ECO:0007669"/>
    <property type="project" value="InterPro"/>
</dbReference>
<reference evidence="3 4" key="1">
    <citation type="submission" date="2017-01" db="EMBL/GenBank/DDBJ databases">
        <title>The recent genome duplication of the halophilic yeast Hortaea werneckii: insights from long-read sequencing.</title>
        <authorList>
            <person name="Sinha S."/>
            <person name="Flibotte S."/>
            <person name="Neira M."/>
            <person name="Lenassi M."/>
            <person name="Gostincar C."/>
            <person name="Stajich J.E."/>
            <person name="Nislow C.E."/>
        </authorList>
    </citation>
    <scope>NUCLEOTIDE SEQUENCE [LARGE SCALE GENOMIC DNA]</scope>
    <source>
        <strain evidence="3 4">EXF-2000</strain>
    </source>
</reference>
<comment type="caution">
    <text evidence="3">The sequence shown here is derived from an EMBL/GenBank/DDBJ whole genome shotgun (WGS) entry which is preliminary data.</text>
</comment>
<accession>A0A1Z5TCB8</accession>
<protein>
    <submittedName>
        <fullName evidence="3">Uncharacterized protein</fullName>
    </submittedName>
</protein>
<dbReference type="PANTHER" id="PTHR35392">
    <property type="entry name" value="ZN(II)2CYS6 TRANSCRIPTION FACTOR (EUROFUNG)-RELATED-RELATED"/>
    <property type="match status" value="1"/>
</dbReference>
<dbReference type="EMBL" id="MUNK01000071">
    <property type="protein sequence ID" value="OTA33654.1"/>
    <property type="molecule type" value="Genomic_DNA"/>
</dbReference>
<dbReference type="AlphaFoldDB" id="A0A1Z5TCB8"/>
<keyword evidence="4" id="KW-1185">Reference proteome</keyword>
<sequence length="809" mass="89961">MGRRPNQLVLEFFQRGQKLPDASNRYEHTCKRCRELFPKGRLDTLLSHLLQRCPSITQQDRENVLFQVQTGEKRSPLQSKHVNHNDLGKPQGQHEPVPPASLPTQAQPPTVSLPPQSEVPQQMPFHVDGPVDQNIPPVLNQDRRESALGMLAEVSRRHLDLREGELSQHQHQQRQTNPLGGQQVAEQALLLQQFQQAQEQAQAAKAYQNFPASPSKPEYVAGRIPVPVPPKGGERMDFTTVPSEHLDPSGLNINVKLPTQSSRQAQSQQQITQSQPSPENLDPQLQPQTSNFIRANVPNSLDEFMVWNPTNTTNHAVFGMLHDPSDLSNRQSFGLLGKNVRKPQRGRFSNSRREEVSKIRKQGACIRCRMLKKPCSEGTPCQTCANVESARLWKGTCLRTKLIDEFTLWSTNLFRARSQIETMAAIQGLQPTAVHGRLEMRCFQGSNLGMSLLVKQYTDSDPLLGLQSSTAGSDGHHSDSVWLIDERDSHAKLESYMARITSNWAEGEMSNFYKATLLAALDLAQEEESSKANANHLPSGTSSATNLTTNSSPAARSCYNLQDSLLKNVLELWLATTLLSQAENVPIEARYNADRSPLNEPESLDWNGSDKSGNIEALPPASTRLVRRQLLAALEGRCEKLGKSVINEIERRLLQRAQVSRFSTFLSSVLLLSAVERTSSLYQNFATELEDQNSSPTSWPLETPPSRLWIQGPHFADLLIMLLRMRALPPQTKEGLNGKLIVEKDSTYPANMTGKIASRDQNEEQVRAAAEWLDGIGLGVAEIETAVHGGIGNDLCLVGKVLLPMKVDS</sequence>
<dbReference type="GO" id="GO:0000981">
    <property type="term" value="F:DNA-binding transcription factor activity, RNA polymerase II-specific"/>
    <property type="evidence" value="ECO:0007669"/>
    <property type="project" value="InterPro"/>
</dbReference>
<proteinExistence type="predicted"/>
<gene>
    <name evidence="3" type="ORF">BTJ68_04733</name>
</gene>
<keyword evidence="1" id="KW-0539">Nucleus</keyword>
<feature type="compositionally biased region" description="Polar residues" evidence="2">
    <location>
        <begin position="531"/>
        <end position="540"/>
    </location>
</feature>